<gene>
    <name evidence="6 7" type="primary">nhaA</name>
    <name evidence="7" type="ORF">SY85_04685</name>
</gene>
<keyword evidence="6" id="KW-0406">Ion transport</keyword>
<dbReference type="PANTHER" id="PTHR30341:SF0">
    <property type="entry name" value="NA(+)_H(+) ANTIPORTER NHAA"/>
    <property type="match status" value="1"/>
</dbReference>
<feature type="transmembrane region" description="Helical" evidence="6">
    <location>
        <begin position="260"/>
        <end position="281"/>
    </location>
</feature>
<dbReference type="InterPro" id="IPR004670">
    <property type="entry name" value="NhaA"/>
</dbReference>
<evidence type="ECO:0000256" key="5">
    <source>
        <dbReference type="ARBA" id="ARBA00023136"/>
    </source>
</evidence>
<keyword evidence="8" id="KW-1185">Reference proteome</keyword>
<keyword evidence="2 6" id="KW-1003">Cell membrane</keyword>
<dbReference type="Proteomes" id="UP000077177">
    <property type="component" value="Chromosome"/>
</dbReference>
<dbReference type="OrthoDB" id="9808135at2"/>
<keyword evidence="3 6" id="KW-0812">Transmembrane</keyword>
<comment type="catalytic activity">
    <reaction evidence="6">
        <text>Na(+)(in) + 2 H(+)(out) = Na(+)(out) + 2 H(+)(in)</text>
        <dbReference type="Rhea" id="RHEA:29251"/>
        <dbReference type="ChEBI" id="CHEBI:15378"/>
        <dbReference type="ChEBI" id="CHEBI:29101"/>
    </reaction>
</comment>
<reference evidence="7 8" key="2">
    <citation type="journal article" date="2016" name="Int. J. Syst. Evol. Microbiol.">
        <title>Flavisolibacter tropicus sp. nov., isolated from tropical soil.</title>
        <authorList>
            <person name="Lee J.J."/>
            <person name="Kang M.S."/>
            <person name="Kim G.S."/>
            <person name="Lee C.S."/>
            <person name="Lim S."/>
            <person name="Lee J."/>
            <person name="Roh S.H."/>
            <person name="Kang H."/>
            <person name="Ha J.M."/>
            <person name="Bae S."/>
            <person name="Jung H.Y."/>
            <person name="Kim M.K."/>
        </authorList>
    </citation>
    <scope>NUCLEOTIDE SEQUENCE [LARGE SCALE GENOMIC DNA]</scope>
    <source>
        <strain evidence="7 8">LCS9</strain>
    </source>
</reference>
<evidence type="ECO:0000313" key="8">
    <source>
        <dbReference type="Proteomes" id="UP000077177"/>
    </source>
</evidence>
<evidence type="ECO:0000256" key="3">
    <source>
        <dbReference type="ARBA" id="ARBA00022692"/>
    </source>
</evidence>
<dbReference type="EMBL" id="CP011390">
    <property type="protein sequence ID" value="ANE49892.1"/>
    <property type="molecule type" value="Genomic_DNA"/>
</dbReference>
<sequence length="397" mass="43702">MRFRHLYREFTESEKSGGIVLLGCTILSLLLANSGWGETYTHFWHEEVNLSFPAVNLNYSVEQWINDGLMTIFFLLVGLEIERELYAGELSNLKNATLPIAAAIGGMLVPAAIHFFFNKGTATQSGYGIPMATDIAFALGILALLGRRIPHSLKIFLTALAIIDDLGAILVIAIFYSGGIAWGYLLAALAVFGLLLLFNRFKIRSLPVYIVFGIIMWYCMLQSGVHATITGVLFAFALPFDKDDDNNISYHLQHFLHKPVAFGILPLFALANTGIILNPGWYYHLTERNSLGIILGLVIGKPLGITLFSWLLIKLKWGSLPHRVSWKQLAGAGMLGGIGFTMSIFISNLAFKDSELIQFSKISVLIGSLIASLLGLLFLYFATKKPIKASHKASAEV</sequence>
<accession>A0A172TSC5</accession>
<dbReference type="KEGG" id="fla:SY85_04685"/>
<keyword evidence="6" id="KW-0915">Sodium</keyword>
<feature type="transmembrane region" description="Helical" evidence="6">
    <location>
        <begin position="181"/>
        <end position="198"/>
    </location>
</feature>
<dbReference type="AlphaFoldDB" id="A0A172TSC5"/>
<dbReference type="HAMAP" id="MF_01844">
    <property type="entry name" value="NhaA"/>
    <property type="match status" value="1"/>
</dbReference>
<dbReference type="STRING" id="1492898.SY85_04685"/>
<dbReference type="Pfam" id="PF06965">
    <property type="entry name" value="Na_H_antiport_1"/>
    <property type="match status" value="1"/>
</dbReference>
<dbReference type="GO" id="GO:0006885">
    <property type="term" value="P:regulation of pH"/>
    <property type="evidence" value="ECO:0007669"/>
    <property type="project" value="UniProtKB-UniRule"/>
</dbReference>
<feature type="transmembrane region" description="Helical" evidence="6">
    <location>
        <begin position="129"/>
        <end position="146"/>
    </location>
</feature>
<keyword evidence="6" id="KW-0813">Transport</keyword>
<feature type="transmembrane region" description="Helical" evidence="6">
    <location>
        <begin position="153"/>
        <end position="175"/>
    </location>
</feature>
<evidence type="ECO:0000313" key="7">
    <source>
        <dbReference type="EMBL" id="ANE49892.1"/>
    </source>
</evidence>
<evidence type="ECO:0000256" key="4">
    <source>
        <dbReference type="ARBA" id="ARBA00022989"/>
    </source>
</evidence>
<feature type="transmembrane region" description="Helical" evidence="6">
    <location>
        <begin position="100"/>
        <end position="117"/>
    </location>
</feature>
<evidence type="ECO:0000256" key="6">
    <source>
        <dbReference type="HAMAP-Rule" id="MF_01844"/>
    </source>
</evidence>
<dbReference type="RefSeq" id="WP_066402036.1">
    <property type="nucleotide sequence ID" value="NZ_CP011390.1"/>
</dbReference>
<organism evidence="7 8">
    <name type="scientific">Flavisolibacter tropicus</name>
    <dbReference type="NCBI Taxonomy" id="1492898"/>
    <lineage>
        <taxon>Bacteria</taxon>
        <taxon>Pseudomonadati</taxon>
        <taxon>Bacteroidota</taxon>
        <taxon>Chitinophagia</taxon>
        <taxon>Chitinophagales</taxon>
        <taxon>Chitinophagaceae</taxon>
        <taxon>Flavisolibacter</taxon>
    </lineage>
</organism>
<feature type="transmembrane region" description="Helical" evidence="6">
    <location>
        <begin position="210"/>
        <end position="240"/>
    </location>
</feature>
<proteinExistence type="inferred from homology"/>
<dbReference type="NCBIfam" id="NF007111">
    <property type="entry name" value="PRK09560.1"/>
    <property type="match status" value="1"/>
</dbReference>
<keyword evidence="6" id="KW-0050">Antiport</keyword>
<evidence type="ECO:0000256" key="1">
    <source>
        <dbReference type="ARBA" id="ARBA00004429"/>
    </source>
</evidence>
<feature type="transmembrane region" description="Helical" evidence="6">
    <location>
        <begin position="363"/>
        <end position="382"/>
    </location>
</feature>
<evidence type="ECO:0000256" key="2">
    <source>
        <dbReference type="ARBA" id="ARBA00022475"/>
    </source>
</evidence>
<reference evidence="8" key="1">
    <citation type="submission" date="2015-01" db="EMBL/GenBank/DDBJ databases">
        <title>Flavisolibacter sp./LCS9/ whole genome sequencing.</title>
        <authorList>
            <person name="Kim M.K."/>
            <person name="Srinivasan S."/>
            <person name="Lee J.-J."/>
        </authorList>
    </citation>
    <scope>NUCLEOTIDE SEQUENCE [LARGE SCALE GENOMIC DNA]</scope>
    <source>
        <strain evidence="8">LCS9</strain>
    </source>
</reference>
<protein>
    <recommendedName>
        <fullName evidence="6">Na(+)/H(+) antiporter NhaA</fullName>
    </recommendedName>
    <alternativeName>
        <fullName evidence="6">Sodium/proton antiporter NhaA</fullName>
    </alternativeName>
</protein>
<dbReference type="Gene3D" id="1.20.1530.10">
    <property type="entry name" value="Na+/H+ antiporter like domain"/>
    <property type="match status" value="1"/>
</dbReference>
<dbReference type="GO" id="GO:0005886">
    <property type="term" value="C:plasma membrane"/>
    <property type="evidence" value="ECO:0007669"/>
    <property type="project" value="UniProtKB-SubCell"/>
</dbReference>
<feature type="transmembrane region" description="Helical" evidence="6">
    <location>
        <begin position="293"/>
        <end position="313"/>
    </location>
</feature>
<dbReference type="PATRIC" id="fig|1492898.3.peg.1025"/>
<dbReference type="NCBIfam" id="TIGR00773">
    <property type="entry name" value="NhaA"/>
    <property type="match status" value="1"/>
</dbReference>
<keyword evidence="6" id="KW-0739">Sodium transport</keyword>
<dbReference type="PANTHER" id="PTHR30341">
    <property type="entry name" value="SODIUM ION/PROTON ANTIPORTER NHAA-RELATED"/>
    <property type="match status" value="1"/>
</dbReference>
<keyword evidence="5 6" id="KW-0472">Membrane</keyword>
<dbReference type="GO" id="GO:0015385">
    <property type="term" value="F:sodium:proton antiporter activity"/>
    <property type="evidence" value="ECO:0007669"/>
    <property type="project" value="UniProtKB-UniRule"/>
</dbReference>
<dbReference type="InterPro" id="IPR023171">
    <property type="entry name" value="Na/H_antiporter_dom_sf"/>
</dbReference>
<comment type="similarity">
    <text evidence="6">Belongs to the NhaA Na(+)/H(+) (TC 2.A.33) antiporter family.</text>
</comment>
<comment type="function">
    <text evidence="6">Na(+)/H(+) antiporter that extrudes sodium in exchange for external protons.</text>
</comment>
<keyword evidence="4 6" id="KW-1133">Transmembrane helix</keyword>
<comment type="subcellular location">
    <subcellularLocation>
        <location evidence="1">Cell inner membrane</location>
        <topology evidence="1">Multi-pass membrane protein</topology>
    </subcellularLocation>
    <subcellularLocation>
        <location evidence="6">Cell membrane</location>
        <topology evidence="6">Multi-pass membrane protein</topology>
    </subcellularLocation>
</comment>
<dbReference type="NCBIfam" id="NF007112">
    <property type="entry name" value="PRK09561.1"/>
    <property type="match status" value="1"/>
</dbReference>
<name>A0A172TSC5_9BACT</name>
<feature type="transmembrane region" description="Helical" evidence="6">
    <location>
        <begin position="333"/>
        <end position="351"/>
    </location>
</feature>